<dbReference type="AlphaFoldDB" id="A0A842FEL3"/>
<keyword evidence="1" id="KW-0175">Coiled coil</keyword>
<feature type="compositionally biased region" description="Basic and acidic residues" evidence="2">
    <location>
        <begin position="211"/>
        <end position="226"/>
    </location>
</feature>
<protein>
    <submittedName>
        <fullName evidence="4">Uncharacterized protein</fullName>
    </submittedName>
</protein>
<evidence type="ECO:0000313" key="4">
    <source>
        <dbReference type="EMBL" id="MBC2242251.1"/>
    </source>
</evidence>
<evidence type="ECO:0000256" key="1">
    <source>
        <dbReference type="SAM" id="Coils"/>
    </source>
</evidence>
<keyword evidence="3" id="KW-1133">Transmembrane helix</keyword>
<sequence>MKLFGKKQRIGDKGLQEKKRKRQKNKQKYKLPRDVRLFYIMPVLLVIGGVFLASGLLMVHHNSAAYKQEVLAASMAQGEPLIKRNKQTEGTLTLGNTVLSTDEKTLAVEIKYDDAAHQQLSAFGDNYKLFVLGTKDNPMDQAKLTYGMFGTDGSGVLTIYKKDGFKNKAFKVMIMDKEQLVGSDELNSGRTLSDSEIDRSIESQLTDADTDQGHTDNEQQNNKDKLPSTYVVRLNAFSAEKTYRNWENDREIVEDLFVDRNLEKIAKQQKTLEKKIKAGEKSLAEMNKRLTKNPNDSAAVTNKQDLTTSLENLKLSVDEQKAAYERIVKSKIDKQVLAPKQTKSSYYEVKDINRNDD</sequence>
<keyword evidence="3" id="KW-0812">Transmembrane</keyword>
<comment type="caution">
    <text evidence="4">The sequence shown here is derived from an EMBL/GenBank/DDBJ whole genome shotgun (WGS) entry which is preliminary data.</text>
</comment>
<feature type="coiled-coil region" evidence="1">
    <location>
        <begin position="269"/>
        <end position="323"/>
    </location>
</feature>
<evidence type="ECO:0000256" key="3">
    <source>
        <dbReference type="SAM" id="Phobius"/>
    </source>
</evidence>
<name>A0A842FEL3_9LIST</name>
<reference evidence="4 5" key="1">
    <citation type="submission" date="2020-03" db="EMBL/GenBank/DDBJ databases">
        <title>Soil Listeria distribution.</title>
        <authorList>
            <person name="Liao J."/>
            <person name="Wiedmann M."/>
        </authorList>
    </citation>
    <scope>NUCLEOTIDE SEQUENCE [LARGE SCALE GENOMIC DNA]</scope>
    <source>
        <strain evidence="4 5">FSL L7-0149</strain>
    </source>
</reference>
<feature type="region of interest" description="Disordered" evidence="2">
    <location>
        <begin position="206"/>
        <end position="227"/>
    </location>
</feature>
<gene>
    <name evidence="4" type="ORF">HCB35_17390</name>
</gene>
<dbReference type="EMBL" id="JAARZA010000011">
    <property type="protein sequence ID" value="MBC2242251.1"/>
    <property type="molecule type" value="Genomic_DNA"/>
</dbReference>
<accession>A0A842FEL3</accession>
<proteinExistence type="predicted"/>
<keyword evidence="3" id="KW-0472">Membrane</keyword>
<feature type="transmembrane region" description="Helical" evidence="3">
    <location>
        <begin position="37"/>
        <end position="59"/>
    </location>
</feature>
<evidence type="ECO:0000256" key="2">
    <source>
        <dbReference type="SAM" id="MobiDB-lite"/>
    </source>
</evidence>
<dbReference type="RefSeq" id="WP_185541800.1">
    <property type="nucleotide sequence ID" value="NZ_JAARZA010000011.1"/>
</dbReference>
<dbReference type="Proteomes" id="UP000553016">
    <property type="component" value="Unassembled WGS sequence"/>
</dbReference>
<evidence type="ECO:0000313" key="5">
    <source>
        <dbReference type="Proteomes" id="UP000553016"/>
    </source>
</evidence>
<organism evidence="4 5">
    <name type="scientific">Listeria booriae</name>
    <dbReference type="NCBI Taxonomy" id="1552123"/>
    <lineage>
        <taxon>Bacteria</taxon>
        <taxon>Bacillati</taxon>
        <taxon>Bacillota</taxon>
        <taxon>Bacilli</taxon>
        <taxon>Bacillales</taxon>
        <taxon>Listeriaceae</taxon>
        <taxon>Listeria</taxon>
    </lineage>
</organism>